<protein>
    <submittedName>
        <fullName evidence="6">LysR family transcriptional regulator</fullName>
    </submittedName>
</protein>
<dbReference type="Gene3D" id="3.40.190.290">
    <property type="match status" value="1"/>
</dbReference>
<comment type="caution">
    <text evidence="6">The sequence shown here is derived from an EMBL/GenBank/DDBJ whole genome shotgun (WGS) entry which is preliminary data.</text>
</comment>
<evidence type="ECO:0000256" key="4">
    <source>
        <dbReference type="ARBA" id="ARBA00023163"/>
    </source>
</evidence>
<evidence type="ECO:0000259" key="5">
    <source>
        <dbReference type="PROSITE" id="PS50931"/>
    </source>
</evidence>
<dbReference type="SUPFAM" id="SSF46785">
    <property type="entry name" value="Winged helix' DNA-binding domain"/>
    <property type="match status" value="1"/>
</dbReference>
<keyword evidence="7" id="KW-1185">Reference proteome</keyword>
<dbReference type="PROSITE" id="PS50931">
    <property type="entry name" value="HTH_LYSR"/>
    <property type="match status" value="1"/>
</dbReference>
<name>A0ABT0KNL5_9GAMM</name>
<evidence type="ECO:0000256" key="1">
    <source>
        <dbReference type="ARBA" id="ARBA00009437"/>
    </source>
</evidence>
<dbReference type="InterPro" id="IPR036388">
    <property type="entry name" value="WH-like_DNA-bd_sf"/>
</dbReference>
<dbReference type="PANTHER" id="PTHR30537:SF5">
    <property type="entry name" value="HTH-TYPE TRANSCRIPTIONAL ACTIVATOR TTDR-RELATED"/>
    <property type="match status" value="1"/>
</dbReference>
<dbReference type="InterPro" id="IPR000847">
    <property type="entry name" value="LysR_HTH_N"/>
</dbReference>
<dbReference type="Pfam" id="PF03466">
    <property type="entry name" value="LysR_substrate"/>
    <property type="match status" value="1"/>
</dbReference>
<evidence type="ECO:0000256" key="2">
    <source>
        <dbReference type="ARBA" id="ARBA00023015"/>
    </source>
</evidence>
<reference evidence="6 7" key="1">
    <citation type="submission" date="2022-01" db="EMBL/GenBank/DDBJ databases">
        <title>Whole genome-based taxonomy of the Shewanellaceae.</title>
        <authorList>
            <person name="Martin-Rodriguez A.J."/>
        </authorList>
    </citation>
    <scope>NUCLEOTIDE SEQUENCE [LARGE SCALE GENOMIC DNA]</scope>
    <source>
        <strain evidence="6 7">DSM 24955</strain>
    </source>
</reference>
<evidence type="ECO:0000256" key="3">
    <source>
        <dbReference type="ARBA" id="ARBA00023125"/>
    </source>
</evidence>
<proteinExistence type="inferred from homology"/>
<gene>
    <name evidence="6" type="ORF">L2737_08370</name>
</gene>
<sequence length="301" mass="33914">MSREHKKFERLFLFSEVAKQLSFTEAAASLGISRGYLSEQIRQLEKEFARPLLIRTTRSVKLTPQGELILASMSHVKQSLLDLDRQIRHENNSIAGRIKITAPSQFTQRYLLAICSEFQQQHPQISFSLDSSYTTHDLAKSDFDLAIRATNTPPQNMVAKKLFSYQHICCASPQYLNRNGMPQRVTDLTKHECLTATEFTEWPLNGESLPVLSSLSVNDNHMLKSLAIAGQGIIMVPEYLVDKEIASGQLITVLPQVSTVSSATYLMHPQLIHQSARLSRFIEFTLQWIANNLPPSQQAAS</sequence>
<keyword evidence="3" id="KW-0238">DNA-binding</keyword>
<dbReference type="InterPro" id="IPR005119">
    <property type="entry name" value="LysR_subst-bd"/>
</dbReference>
<dbReference type="SUPFAM" id="SSF53850">
    <property type="entry name" value="Periplasmic binding protein-like II"/>
    <property type="match status" value="1"/>
</dbReference>
<dbReference type="Gene3D" id="1.10.10.10">
    <property type="entry name" value="Winged helix-like DNA-binding domain superfamily/Winged helix DNA-binding domain"/>
    <property type="match status" value="1"/>
</dbReference>
<comment type="similarity">
    <text evidence="1">Belongs to the LysR transcriptional regulatory family.</text>
</comment>
<dbReference type="CDD" id="cd08422">
    <property type="entry name" value="PBP2_CrgA_like"/>
    <property type="match status" value="1"/>
</dbReference>
<evidence type="ECO:0000313" key="7">
    <source>
        <dbReference type="Proteomes" id="UP001202134"/>
    </source>
</evidence>
<dbReference type="PANTHER" id="PTHR30537">
    <property type="entry name" value="HTH-TYPE TRANSCRIPTIONAL REGULATOR"/>
    <property type="match status" value="1"/>
</dbReference>
<dbReference type="Proteomes" id="UP001202134">
    <property type="component" value="Unassembled WGS sequence"/>
</dbReference>
<evidence type="ECO:0000313" key="6">
    <source>
        <dbReference type="EMBL" id="MCL1045338.1"/>
    </source>
</evidence>
<dbReference type="RefSeq" id="WP_248955432.1">
    <property type="nucleotide sequence ID" value="NZ_JAKIKU010000004.1"/>
</dbReference>
<feature type="domain" description="HTH lysR-type" evidence="5">
    <location>
        <begin position="14"/>
        <end position="63"/>
    </location>
</feature>
<dbReference type="Pfam" id="PF00126">
    <property type="entry name" value="HTH_1"/>
    <property type="match status" value="1"/>
</dbReference>
<dbReference type="InterPro" id="IPR036390">
    <property type="entry name" value="WH_DNA-bd_sf"/>
</dbReference>
<dbReference type="EMBL" id="JAKIKU010000004">
    <property type="protein sequence ID" value="MCL1045338.1"/>
    <property type="molecule type" value="Genomic_DNA"/>
</dbReference>
<keyword evidence="4" id="KW-0804">Transcription</keyword>
<dbReference type="InterPro" id="IPR058163">
    <property type="entry name" value="LysR-type_TF_proteobact-type"/>
</dbReference>
<keyword evidence="2" id="KW-0805">Transcription regulation</keyword>
<accession>A0ABT0KNL5</accession>
<organism evidence="6 7">
    <name type="scientific">Shewanella electrodiphila</name>
    <dbReference type="NCBI Taxonomy" id="934143"/>
    <lineage>
        <taxon>Bacteria</taxon>
        <taxon>Pseudomonadati</taxon>
        <taxon>Pseudomonadota</taxon>
        <taxon>Gammaproteobacteria</taxon>
        <taxon>Alteromonadales</taxon>
        <taxon>Shewanellaceae</taxon>
        <taxon>Shewanella</taxon>
    </lineage>
</organism>